<dbReference type="Proteomes" id="UP001212997">
    <property type="component" value="Unassembled WGS sequence"/>
</dbReference>
<keyword evidence="6" id="KW-0812">Transmembrane</keyword>
<evidence type="ECO:0008006" key="17">
    <source>
        <dbReference type="Google" id="ProtNLM"/>
    </source>
</evidence>
<keyword evidence="16" id="KW-1185">Reference proteome</keyword>
<keyword evidence="10 13" id="KW-0408">Iron</keyword>
<dbReference type="InterPro" id="IPR017972">
    <property type="entry name" value="Cyt_P450_CS"/>
</dbReference>
<name>A0AAD5UTD3_9APHY</name>
<dbReference type="InterPro" id="IPR050364">
    <property type="entry name" value="Cytochrome_P450_fung"/>
</dbReference>
<dbReference type="GO" id="GO:0016705">
    <property type="term" value="F:oxidoreductase activity, acting on paired donors, with incorporation or reduction of molecular oxygen"/>
    <property type="evidence" value="ECO:0007669"/>
    <property type="project" value="InterPro"/>
</dbReference>
<evidence type="ECO:0000313" key="16">
    <source>
        <dbReference type="Proteomes" id="UP001212997"/>
    </source>
</evidence>
<evidence type="ECO:0000256" key="13">
    <source>
        <dbReference type="PIRSR" id="PIRSR602401-1"/>
    </source>
</evidence>
<accession>A0AAD5UTD3</accession>
<evidence type="ECO:0000256" key="11">
    <source>
        <dbReference type="ARBA" id="ARBA00023033"/>
    </source>
</evidence>
<comment type="subcellular location">
    <subcellularLocation>
        <location evidence="2">Membrane</location>
    </subcellularLocation>
</comment>
<dbReference type="EMBL" id="JANAWD010000608">
    <property type="protein sequence ID" value="KAJ3477307.1"/>
    <property type="molecule type" value="Genomic_DNA"/>
</dbReference>
<dbReference type="AlphaFoldDB" id="A0AAD5UTD3"/>
<feature type="binding site" description="axial binding residue" evidence="13">
    <location>
        <position position="285"/>
    </location>
    <ligand>
        <name>heme</name>
        <dbReference type="ChEBI" id="CHEBI:30413"/>
    </ligand>
    <ligandPart>
        <name>Fe</name>
        <dbReference type="ChEBI" id="CHEBI:18248"/>
    </ligandPart>
</feature>
<protein>
    <recommendedName>
        <fullName evidence="17">Cytochrome P450</fullName>
    </recommendedName>
</protein>
<dbReference type="GO" id="GO:0016020">
    <property type="term" value="C:membrane"/>
    <property type="evidence" value="ECO:0007669"/>
    <property type="project" value="UniProtKB-SubCell"/>
</dbReference>
<dbReference type="InterPro" id="IPR002401">
    <property type="entry name" value="Cyt_P450_E_grp-I"/>
</dbReference>
<dbReference type="Pfam" id="PF00067">
    <property type="entry name" value="p450"/>
    <property type="match status" value="1"/>
</dbReference>
<keyword evidence="11 14" id="KW-0503">Monooxygenase</keyword>
<evidence type="ECO:0000256" key="4">
    <source>
        <dbReference type="ARBA" id="ARBA00010617"/>
    </source>
</evidence>
<keyword evidence="5 13" id="KW-0349">Heme</keyword>
<organism evidence="15 16">
    <name type="scientific">Meripilus lineatus</name>
    <dbReference type="NCBI Taxonomy" id="2056292"/>
    <lineage>
        <taxon>Eukaryota</taxon>
        <taxon>Fungi</taxon>
        <taxon>Dikarya</taxon>
        <taxon>Basidiomycota</taxon>
        <taxon>Agaricomycotina</taxon>
        <taxon>Agaricomycetes</taxon>
        <taxon>Polyporales</taxon>
        <taxon>Meripilaceae</taxon>
        <taxon>Meripilus</taxon>
    </lineage>
</organism>
<evidence type="ECO:0000313" key="15">
    <source>
        <dbReference type="EMBL" id="KAJ3477307.1"/>
    </source>
</evidence>
<evidence type="ECO:0000256" key="8">
    <source>
        <dbReference type="ARBA" id="ARBA00022989"/>
    </source>
</evidence>
<evidence type="ECO:0000256" key="5">
    <source>
        <dbReference type="ARBA" id="ARBA00022617"/>
    </source>
</evidence>
<reference evidence="15" key="1">
    <citation type="submission" date="2022-07" db="EMBL/GenBank/DDBJ databases">
        <title>Genome Sequence of Physisporinus lineatus.</title>
        <authorList>
            <person name="Buettner E."/>
        </authorList>
    </citation>
    <scope>NUCLEOTIDE SEQUENCE</scope>
    <source>
        <strain evidence="15">VT162</strain>
    </source>
</reference>
<dbReference type="PROSITE" id="PS00086">
    <property type="entry name" value="CYTOCHROME_P450"/>
    <property type="match status" value="1"/>
</dbReference>
<evidence type="ECO:0000256" key="3">
    <source>
        <dbReference type="ARBA" id="ARBA00005179"/>
    </source>
</evidence>
<evidence type="ECO:0000256" key="1">
    <source>
        <dbReference type="ARBA" id="ARBA00001971"/>
    </source>
</evidence>
<evidence type="ECO:0000256" key="12">
    <source>
        <dbReference type="ARBA" id="ARBA00023136"/>
    </source>
</evidence>
<evidence type="ECO:0000256" key="10">
    <source>
        <dbReference type="ARBA" id="ARBA00023004"/>
    </source>
</evidence>
<dbReference type="PRINTS" id="PR00463">
    <property type="entry name" value="EP450I"/>
</dbReference>
<keyword evidence="7 13" id="KW-0479">Metal-binding</keyword>
<dbReference type="GO" id="GO:0020037">
    <property type="term" value="F:heme binding"/>
    <property type="evidence" value="ECO:0007669"/>
    <property type="project" value="InterPro"/>
</dbReference>
<comment type="caution">
    <text evidence="15">The sequence shown here is derived from an EMBL/GenBank/DDBJ whole genome shotgun (WGS) entry which is preliminary data.</text>
</comment>
<gene>
    <name evidence="15" type="ORF">NLI96_g10557</name>
</gene>
<sequence length="367" mass="41061">MDKTHKASRYAGSVATSAAYGRRVESVDEWIVRENMAAMDYLTSVAIPGKYIVETWPWLLKLPHSLQWFRREPEVYRQRDIKLYTELLNDVKTRMAKGVAPDCLASQTLISEGYATEPGGKLRPKKSALTELDIAYTVASPFGAGIETTAGTMSTFVLAMLHYPGAMKKAQEELDRAVGSRRMPEYEDRDSLPYVQAVVNETLRWRPVAVLGGIGHAVTADDEYNGMFVPKGATVYANIAGIMNDPGLFPSPEKFIPERFLPTSELFNPKLHPFDLPFGFGRRICPGMHFARNSLFINLARILWAFEILPETNKEGVPFIPDSRNYTNGFNSRPVSFPCQFVARNADIANLVGKEGETALQTLRKLM</sequence>
<dbReference type="GO" id="GO:0004497">
    <property type="term" value="F:monooxygenase activity"/>
    <property type="evidence" value="ECO:0007669"/>
    <property type="project" value="UniProtKB-KW"/>
</dbReference>
<comment type="similarity">
    <text evidence="4 14">Belongs to the cytochrome P450 family.</text>
</comment>
<evidence type="ECO:0000256" key="2">
    <source>
        <dbReference type="ARBA" id="ARBA00004370"/>
    </source>
</evidence>
<dbReference type="PRINTS" id="PR00385">
    <property type="entry name" value="P450"/>
</dbReference>
<dbReference type="PANTHER" id="PTHR46300:SF4">
    <property type="entry name" value="CYTOCHROME P450 98A3"/>
    <property type="match status" value="1"/>
</dbReference>
<dbReference type="PANTHER" id="PTHR46300">
    <property type="entry name" value="P450, PUTATIVE (EUROFUNG)-RELATED-RELATED"/>
    <property type="match status" value="1"/>
</dbReference>
<dbReference type="SUPFAM" id="SSF48264">
    <property type="entry name" value="Cytochrome P450"/>
    <property type="match status" value="1"/>
</dbReference>
<keyword evidence="8" id="KW-1133">Transmembrane helix</keyword>
<dbReference type="InterPro" id="IPR001128">
    <property type="entry name" value="Cyt_P450"/>
</dbReference>
<proteinExistence type="inferred from homology"/>
<dbReference type="InterPro" id="IPR036396">
    <property type="entry name" value="Cyt_P450_sf"/>
</dbReference>
<evidence type="ECO:0000256" key="6">
    <source>
        <dbReference type="ARBA" id="ARBA00022692"/>
    </source>
</evidence>
<dbReference type="CDD" id="cd11065">
    <property type="entry name" value="CYP64-like"/>
    <property type="match status" value="1"/>
</dbReference>
<evidence type="ECO:0000256" key="9">
    <source>
        <dbReference type="ARBA" id="ARBA00023002"/>
    </source>
</evidence>
<dbReference type="Gene3D" id="1.10.630.10">
    <property type="entry name" value="Cytochrome P450"/>
    <property type="match status" value="1"/>
</dbReference>
<dbReference type="GO" id="GO:0005506">
    <property type="term" value="F:iron ion binding"/>
    <property type="evidence" value="ECO:0007669"/>
    <property type="project" value="InterPro"/>
</dbReference>
<keyword evidence="12" id="KW-0472">Membrane</keyword>
<evidence type="ECO:0000256" key="7">
    <source>
        <dbReference type="ARBA" id="ARBA00022723"/>
    </source>
</evidence>
<evidence type="ECO:0000256" key="14">
    <source>
        <dbReference type="RuleBase" id="RU000461"/>
    </source>
</evidence>
<keyword evidence="9 14" id="KW-0560">Oxidoreductase</keyword>
<comment type="pathway">
    <text evidence="3">Secondary metabolite biosynthesis.</text>
</comment>
<comment type="cofactor">
    <cofactor evidence="1 13">
        <name>heme</name>
        <dbReference type="ChEBI" id="CHEBI:30413"/>
    </cofactor>
</comment>